<dbReference type="OrthoDB" id="3243429at2759"/>
<keyword evidence="5" id="KW-0255">Endonuclease</keyword>
<sequence length="146" mass="16662">MDLVGPITTPSVSRNFYFLTIINQASSFKIVKFLKNKSDFFENFGIAKKAMENLHNKTLTQLVTDRGELVNHKFKKPLENCGYTHIIAPPGTPQHNLFFARENSTILEKTFHLMNQANLPKSYWVDEVNTAFLLSNLPSTASRENQ</sequence>
<dbReference type="InterPro" id="IPR001584">
    <property type="entry name" value="Integrase_cat-core"/>
</dbReference>
<evidence type="ECO:0000256" key="9">
    <source>
        <dbReference type="ARBA" id="ARBA00022908"/>
    </source>
</evidence>
<dbReference type="Gene3D" id="3.30.420.10">
    <property type="entry name" value="Ribonuclease H-like superfamily/Ribonuclease H"/>
    <property type="match status" value="1"/>
</dbReference>
<keyword evidence="9" id="KW-0229">DNA integration</keyword>
<keyword evidence="8" id="KW-0694">RNA-binding</keyword>
<evidence type="ECO:0000259" key="15">
    <source>
        <dbReference type="PROSITE" id="PS50994"/>
    </source>
</evidence>
<accession>A0A9Q3CM94</accession>
<comment type="catalytic activity">
    <reaction evidence="13">
        <text>DNA(n) + a 2'-deoxyribonucleoside 5'-triphosphate = DNA(n+1) + diphosphate</text>
        <dbReference type="Rhea" id="RHEA:22508"/>
        <dbReference type="Rhea" id="RHEA-COMP:17339"/>
        <dbReference type="Rhea" id="RHEA-COMP:17340"/>
        <dbReference type="ChEBI" id="CHEBI:33019"/>
        <dbReference type="ChEBI" id="CHEBI:61560"/>
        <dbReference type="ChEBI" id="CHEBI:173112"/>
        <dbReference type="EC" id="2.7.7.49"/>
    </reaction>
</comment>
<dbReference type="PANTHER" id="PTHR42648">
    <property type="entry name" value="TRANSPOSASE, PUTATIVE-RELATED"/>
    <property type="match status" value="1"/>
</dbReference>
<evidence type="ECO:0000256" key="13">
    <source>
        <dbReference type="ARBA" id="ARBA00048173"/>
    </source>
</evidence>
<dbReference type="GO" id="GO:0032196">
    <property type="term" value="P:transposition"/>
    <property type="evidence" value="ECO:0007669"/>
    <property type="project" value="UniProtKB-KW"/>
</dbReference>
<evidence type="ECO:0000256" key="7">
    <source>
        <dbReference type="ARBA" id="ARBA00022842"/>
    </source>
</evidence>
<feature type="domain" description="Integrase catalytic" evidence="15">
    <location>
        <begin position="1"/>
        <end position="146"/>
    </location>
</feature>
<evidence type="ECO:0000256" key="11">
    <source>
        <dbReference type="ARBA" id="ARBA00022932"/>
    </source>
</evidence>
<keyword evidence="11" id="KW-0808">Transferase</keyword>
<dbReference type="GO" id="GO:0006310">
    <property type="term" value="P:DNA recombination"/>
    <property type="evidence" value="ECO:0007669"/>
    <property type="project" value="UniProtKB-KW"/>
</dbReference>
<dbReference type="InterPro" id="IPR039537">
    <property type="entry name" value="Retrotran_Ty1/copia-like"/>
</dbReference>
<evidence type="ECO:0000256" key="2">
    <source>
        <dbReference type="ARBA" id="ARBA00022695"/>
    </source>
</evidence>
<keyword evidence="6" id="KW-0378">Hydrolase</keyword>
<dbReference type="GO" id="GO:0046872">
    <property type="term" value="F:metal ion binding"/>
    <property type="evidence" value="ECO:0007669"/>
    <property type="project" value="UniProtKB-KW"/>
</dbReference>
<evidence type="ECO:0000256" key="12">
    <source>
        <dbReference type="ARBA" id="ARBA00023172"/>
    </source>
</evidence>
<evidence type="ECO:0000256" key="3">
    <source>
        <dbReference type="ARBA" id="ARBA00022722"/>
    </source>
</evidence>
<evidence type="ECO:0000313" key="16">
    <source>
        <dbReference type="EMBL" id="MBW0487859.1"/>
    </source>
</evidence>
<keyword evidence="10" id="KW-0695">RNA-directed DNA polymerase</keyword>
<keyword evidence="7" id="KW-0460">Magnesium</keyword>
<comment type="caution">
    <text evidence="16">The sequence shown here is derived from an EMBL/GenBank/DDBJ whole genome shotgun (WGS) entry which is preliminary data.</text>
</comment>
<evidence type="ECO:0000256" key="4">
    <source>
        <dbReference type="ARBA" id="ARBA00022723"/>
    </source>
</evidence>
<evidence type="ECO:0000256" key="5">
    <source>
        <dbReference type="ARBA" id="ARBA00022759"/>
    </source>
</evidence>
<dbReference type="PANTHER" id="PTHR42648:SF11">
    <property type="entry name" value="TRANSPOSON TY4-P GAG-POL POLYPROTEIN"/>
    <property type="match status" value="1"/>
</dbReference>
<dbReference type="Proteomes" id="UP000765509">
    <property type="component" value="Unassembled WGS sequence"/>
</dbReference>
<dbReference type="GO" id="GO:0003964">
    <property type="term" value="F:RNA-directed DNA polymerase activity"/>
    <property type="evidence" value="ECO:0007669"/>
    <property type="project" value="UniProtKB-KW"/>
</dbReference>
<protein>
    <recommendedName>
        <fullName evidence="15">Integrase catalytic domain-containing protein</fullName>
    </recommendedName>
</protein>
<evidence type="ECO:0000256" key="6">
    <source>
        <dbReference type="ARBA" id="ARBA00022801"/>
    </source>
</evidence>
<dbReference type="GO" id="GO:0004519">
    <property type="term" value="F:endonuclease activity"/>
    <property type="evidence" value="ECO:0007669"/>
    <property type="project" value="UniProtKB-KW"/>
</dbReference>
<evidence type="ECO:0000313" key="17">
    <source>
        <dbReference type="Proteomes" id="UP000765509"/>
    </source>
</evidence>
<keyword evidence="11" id="KW-0239">DNA-directed DNA polymerase</keyword>
<keyword evidence="1" id="KW-0815">Transposition</keyword>
<organism evidence="16 17">
    <name type="scientific">Austropuccinia psidii MF-1</name>
    <dbReference type="NCBI Taxonomy" id="1389203"/>
    <lineage>
        <taxon>Eukaryota</taxon>
        <taxon>Fungi</taxon>
        <taxon>Dikarya</taxon>
        <taxon>Basidiomycota</taxon>
        <taxon>Pucciniomycotina</taxon>
        <taxon>Pucciniomycetes</taxon>
        <taxon>Pucciniales</taxon>
        <taxon>Sphaerophragmiaceae</taxon>
        <taxon>Austropuccinia</taxon>
    </lineage>
</organism>
<evidence type="ECO:0000256" key="14">
    <source>
        <dbReference type="ARBA" id="ARBA00049244"/>
    </source>
</evidence>
<keyword evidence="3" id="KW-0540">Nuclease</keyword>
<proteinExistence type="predicted"/>
<dbReference type="GO" id="GO:0015074">
    <property type="term" value="P:DNA integration"/>
    <property type="evidence" value="ECO:0007669"/>
    <property type="project" value="UniProtKB-KW"/>
</dbReference>
<gene>
    <name evidence="16" type="ORF">O181_027574</name>
</gene>
<keyword evidence="17" id="KW-1185">Reference proteome</keyword>
<evidence type="ECO:0000256" key="8">
    <source>
        <dbReference type="ARBA" id="ARBA00022884"/>
    </source>
</evidence>
<reference evidence="16" key="1">
    <citation type="submission" date="2021-03" db="EMBL/GenBank/DDBJ databases">
        <title>Draft genome sequence of rust myrtle Austropuccinia psidii MF-1, a brazilian biotype.</title>
        <authorList>
            <person name="Quecine M.C."/>
            <person name="Pachon D.M.R."/>
            <person name="Bonatelli M.L."/>
            <person name="Correr F.H."/>
            <person name="Franceschini L.M."/>
            <person name="Leite T.F."/>
            <person name="Margarido G.R.A."/>
            <person name="Almeida C.A."/>
            <person name="Ferrarezi J.A."/>
            <person name="Labate C.A."/>
        </authorList>
    </citation>
    <scope>NUCLEOTIDE SEQUENCE</scope>
    <source>
        <strain evidence="16">MF-1</strain>
    </source>
</reference>
<keyword evidence="12" id="KW-0233">DNA recombination</keyword>
<dbReference type="AlphaFoldDB" id="A0A9Q3CM94"/>
<dbReference type="GO" id="GO:0005634">
    <property type="term" value="C:nucleus"/>
    <property type="evidence" value="ECO:0007669"/>
    <property type="project" value="UniProtKB-ARBA"/>
</dbReference>
<dbReference type="InterPro" id="IPR036397">
    <property type="entry name" value="RNaseH_sf"/>
</dbReference>
<dbReference type="InterPro" id="IPR012337">
    <property type="entry name" value="RNaseH-like_sf"/>
</dbReference>
<keyword evidence="4" id="KW-0479">Metal-binding</keyword>
<dbReference type="EMBL" id="AVOT02009315">
    <property type="protein sequence ID" value="MBW0487859.1"/>
    <property type="molecule type" value="Genomic_DNA"/>
</dbReference>
<name>A0A9Q3CM94_9BASI</name>
<dbReference type="GO" id="GO:0016787">
    <property type="term" value="F:hydrolase activity"/>
    <property type="evidence" value="ECO:0007669"/>
    <property type="project" value="UniProtKB-KW"/>
</dbReference>
<dbReference type="PROSITE" id="PS50994">
    <property type="entry name" value="INTEGRASE"/>
    <property type="match status" value="1"/>
</dbReference>
<dbReference type="GO" id="GO:0003723">
    <property type="term" value="F:RNA binding"/>
    <property type="evidence" value="ECO:0007669"/>
    <property type="project" value="UniProtKB-KW"/>
</dbReference>
<dbReference type="GO" id="GO:0003887">
    <property type="term" value="F:DNA-directed DNA polymerase activity"/>
    <property type="evidence" value="ECO:0007669"/>
    <property type="project" value="UniProtKB-KW"/>
</dbReference>
<comment type="catalytic activity">
    <reaction evidence="14">
        <text>DNA(n) + a 2'-deoxyribonucleoside 5'-triphosphate = DNA(n+1) + diphosphate</text>
        <dbReference type="Rhea" id="RHEA:22508"/>
        <dbReference type="Rhea" id="RHEA-COMP:17339"/>
        <dbReference type="Rhea" id="RHEA-COMP:17340"/>
        <dbReference type="ChEBI" id="CHEBI:33019"/>
        <dbReference type="ChEBI" id="CHEBI:61560"/>
        <dbReference type="ChEBI" id="CHEBI:173112"/>
        <dbReference type="EC" id="2.7.7.7"/>
    </reaction>
</comment>
<evidence type="ECO:0000256" key="1">
    <source>
        <dbReference type="ARBA" id="ARBA00022578"/>
    </source>
</evidence>
<evidence type="ECO:0000256" key="10">
    <source>
        <dbReference type="ARBA" id="ARBA00022918"/>
    </source>
</evidence>
<dbReference type="SUPFAM" id="SSF53098">
    <property type="entry name" value="Ribonuclease H-like"/>
    <property type="match status" value="1"/>
</dbReference>
<keyword evidence="2" id="KW-0548">Nucleotidyltransferase</keyword>